<dbReference type="InterPro" id="IPR046914">
    <property type="entry name" value="ABC-3C_CTD6"/>
</dbReference>
<proteinExistence type="predicted"/>
<sequence>MTFSELANLLYPYCGQGQKNSDFVVSLIDNIMENASDDEGYNEYNPLVSLVPRNLENYFSGGRPISQKNASIILGLLDKSKFVDYLELLPTDALSGIAMALNDNGIFVSDLDVPQRCADLLEQVLKECSRKKADRAKFRSSTETSEELIPTQAKVTPVRRFKPLVQLSPPDEVEIQEIPYITELLAAYGDAENMVGFDREDLASYPGYTDNFNRHRKDFFSAESVRRGIREAYGDADPDQFEVLKDETFDGIIDVWEQDFAHGFRRLGEVMIQASKIRIDRCWLVRDTDWIGNSQKKGVCHILVNDGRIKGWVKNGR</sequence>
<accession>A0A941CR43</accession>
<dbReference type="AlphaFoldDB" id="A0A941CR43"/>
<name>A0A941CR43_9CLOT</name>
<evidence type="ECO:0000313" key="3">
    <source>
        <dbReference type="Proteomes" id="UP000675379"/>
    </source>
</evidence>
<protein>
    <recommendedName>
        <fullName evidence="1">ABC-three component systems C-terminal domain-containing protein</fullName>
    </recommendedName>
</protein>
<reference evidence="2" key="1">
    <citation type="submission" date="2021-04" db="EMBL/GenBank/DDBJ databases">
        <title>Proteiniclasticum sedimins sp. nov., an obligate anaerobic bacterium isolated from anaerobic sludge.</title>
        <authorList>
            <person name="Liu J."/>
        </authorList>
    </citation>
    <scope>NUCLEOTIDE SEQUENCE</scope>
    <source>
        <strain evidence="2">BAD-10</strain>
    </source>
</reference>
<dbReference type="Proteomes" id="UP000675379">
    <property type="component" value="Unassembled WGS sequence"/>
</dbReference>
<dbReference type="RefSeq" id="WP_211802642.1">
    <property type="nucleotide sequence ID" value="NZ_JAGSCS010000023.1"/>
</dbReference>
<dbReference type="EMBL" id="JAGSCS010000023">
    <property type="protein sequence ID" value="MBR0577230.1"/>
    <property type="molecule type" value="Genomic_DNA"/>
</dbReference>
<dbReference type="Pfam" id="PF20282">
    <property type="entry name" value="CTD6"/>
    <property type="match status" value="1"/>
</dbReference>
<evidence type="ECO:0000313" key="2">
    <source>
        <dbReference type="EMBL" id="MBR0577230.1"/>
    </source>
</evidence>
<comment type="caution">
    <text evidence="2">The sequence shown here is derived from an EMBL/GenBank/DDBJ whole genome shotgun (WGS) entry which is preliminary data.</text>
</comment>
<feature type="domain" description="ABC-three component systems C-terminal" evidence="1">
    <location>
        <begin position="177"/>
        <end position="312"/>
    </location>
</feature>
<evidence type="ECO:0000259" key="1">
    <source>
        <dbReference type="Pfam" id="PF20282"/>
    </source>
</evidence>
<keyword evidence="3" id="KW-1185">Reference proteome</keyword>
<organism evidence="2 3">
    <name type="scientific">Proteiniclasticum sediminis</name>
    <dbReference type="NCBI Taxonomy" id="2804028"/>
    <lineage>
        <taxon>Bacteria</taxon>
        <taxon>Bacillati</taxon>
        <taxon>Bacillota</taxon>
        <taxon>Clostridia</taxon>
        <taxon>Eubacteriales</taxon>
        <taxon>Clostridiaceae</taxon>
        <taxon>Proteiniclasticum</taxon>
    </lineage>
</organism>
<gene>
    <name evidence="2" type="ORF">KCG48_12980</name>
</gene>